<feature type="compositionally biased region" description="Basic and acidic residues" evidence="8">
    <location>
        <begin position="109"/>
        <end position="123"/>
    </location>
</feature>
<comment type="subunit">
    <text evidence="3">Interacts with the 35S, 23S and 20S pre-rRNAs and with the U3 snoRNA.</text>
</comment>
<evidence type="ECO:0000256" key="5">
    <source>
        <dbReference type="ARBA" id="ARBA00022517"/>
    </source>
</evidence>
<dbReference type="AlphaFoldDB" id="A0A1G4JHY1"/>
<comment type="similarity">
    <text evidence="2">Belongs to the SLX9 family.</text>
</comment>
<evidence type="ECO:0000256" key="7">
    <source>
        <dbReference type="ARBA" id="ARBA00025083"/>
    </source>
</evidence>
<keyword evidence="10" id="KW-1185">Reference proteome</keyword>
<dbReference type="GO" id="GO:0000462">
    <property type="term" value="P:maturation of SSU-rRNA from tricistronic rRNA transcript (SSU-rRNA, 5.8S rRNA, LSU-rRNA)"/>
    <property type="evidence" value="ECO:0007669"/>
    <property type="project" value="InterPro"/>
</dbReference>
<comment type="function">
    <text evidence="7">Involved in ribosome biogenesis. Required for normal pre-rRNA processing in internal transcribed spacer 1 (ITS1). May be involved in the movements of the replication forks.</text>
</comment>
<evidence type="ECO:0000256" key="4">
    <source>
        <dbReference type="ARBA" id="ARBA00021321"/>
    </source>
</evidence>
<accession>A0A1G4JHY1</accession>
<evidence type="ECO:0000256" key="8">
    <source>
        <dbReference type="SAM" id="MobiDB-lite"/>
    </source>
</evidence>
<dbReference type="OrthoDB" id="4068648at2759"/>
<proteinExistence type="inferred from homology"/>
<evidence type="ECO:0000256" key="1">
    <source>
        <dbReference type="ARBA" id="ARBA00004604"/>
    </source>
</evidence>
<protein>
    <recommendedName>
        <fullName evidence="4">Ribosome biogenesis protein SLX9</fullName>
    </recommendedName>
</protein>
<dbReference type="GO" id="GO:0030688">
    <property type="term" value="C:preribosome, small subunit precursor"/>
    <property type="evidence" value="ECO:0007669"/>
    <property type="project" value="InterPro"/>
</dbReference>
<dbReference type="Proteomes" id="UP000191144">
    <property type="component" value="Chromosome E"/>
</dbReference>
<gene>
    <name evidence="9" type="ORF">LAME_0E05952G</name>
</gene>
<evidence type="ECO:0000256" key="2">
    <source>
        <dbReference type="ARBA" id="ARBA00011022"/>
    </source>
</evidence>
<keyword evidence="6" id="KW-0539">Nucleus</keyword>
<keyword evidence="5" id="KW-0690">Ribosome biogenesis</keyword>
<evidence type="ECO:0000313" key="10">
    <source>
        <dbReference type="Proteomes" id="UP000191144"/>
    </source>
</evidence>
<name>A0A1G4JHY1_9SACH</name>
<dbReference type="InterPro" id="IPR028160">
    <property type="entry name" value="Slx9-like"/>
</dbReference>
<feature type="region of interest" description="Disordered" evidence="8">
    <location>
        <begin position="1"/>
        <end position="37"/>
    </location>
</feature>
<evidence type="ECO:0000256" key="3">
    <source>
        <dbReference type="ARBA" id="ARBA00011523"/>
    </source>
</evidence>
<organism evidence="9 10">
    <name type="scientific">Lachancea meyersii CBS 8951</name>
    <dbReference type="NCBI Taxonomy" id="1266667"/>
    <lineage>
        <taxon>Eukaryota</taxon>
        <taxon>Fungi</taxon>
        <taxon>Dikarya</taxon>
        <taxon>Ascomycota</taxon>
        <taxon>Saccharomycotina</taxon>
        <taxon>Saccharomycetes</taxon>
        <taxon>Saccharomycetales</taxon>
        <taxon>Saccharomycetaceae</taxon>
        <taxon>Lachancea</taxon>
    </lineage>
</organism>
<dbReference type="GO" id="GO:0030686">
    <property type="term" value="C:90S preribosome"/>
    <property type="evidence" value="ECO:0007669"/>
    <property type="project" value="InterPro"/>
</dbReference>
<evidence type="ECO:0000313" key="9">
    <source>
        <dbReference type="EMBL" id="SCU89872.1"/>
    </source>
</evidence>
<feature type="region of interest" description="Disordered" evidence="8">
    <location>
        <begin position="72"/>
        <end position="93"/>
    </location>
</feature>
<comment type="subcellular location">
    <subcellularLocation>
        <location evidence="1">Nucleus</location>
        <location evidence="1">Nucleolus</location>
    </subcellularLocation>
</comment>
<feature type="region of interest" description="Disordered" evidence="8">
    <location>
        <begin position="109"/>
        <end position="138"/>
    </location>
</feature>
<sequence>MVAKKRNQLRTKAALRLGQSKSAIENEPTEPVNLPEDPKAFLHQARESKKDKMLNKSQSFLSKLQEKTSLNGAISKSALRRRKRKMRDQLKPRMEDLLISLEQDGVTEATKDMADSAESDRNNQDSNGAGFRNVTRISTATLPSESGSVLIRKNEPSIRNQRGAKMLTGKEIDRFQNVLQNKQFQQNPFAALKEVIQAQKNQ</sequence>
<evidence type="ECO:0000256" key="6">
    <source>
        <dbReference type="ARBA" id="ARBA00023242"/>
    </source>
</evidence>
<dbReference type="Pfam" id="PF15341">
    <property type="entry name" value="SLX9"/>
    <property type="match status" value="1"/>
</dbReference>
<dbReference type="EMBL" id="LT598481">
    <property type="protein sequence ID" value="SCU89872.1"/>
    <property type="molecule type" value="Genomic_DNA"/>
</dbReference>
<dbReference type="GO" id="GO:0005730">
    <property type="term" value="C:nucleolus"/>
    <property type="evidence" value="ECO:0007669"/>
    <property type="project" value="UniProtKB-SubCell"/>
</dbReference>
<reference evidence="10" key="1">
    <citation type="submission" date="2016-03" db="EMBL/GenBank/DDBJ databases">
        <authorList>
            <person name="Devillers Hugo."/>
        </authorList>
    </citation>
    <scope>NUCLEOTIDE SEQUENCE [LARGE SCALE GENOMIC DNA]</scope>
</reference>